<gene>
    <name evidence="3" type="ORF">MKQ68_19195</name>
</gene>
<dbReference type="InterPro" id="IPR028348">
    <property type="entry name" value="FAD-binding_protein"/>
</dbReference>
<protein>
    <submittedName>
        <fullName evidence="3">FAD-dependent monooxygenase</fullName>
    </submittedName>
</protein>
<dbReference type="Gene3D" id="3.50.50.60">
    <property type="entry name" value="FAD/NAD(P)-binding domain"/>
    <property type="match status" value="2"/>
</dbReference>
<accession>A0ABY6IY41</accession>
<proteinExistence type="predicted"/>
<dbReference type="RefSeq" id="WP_264280510.1">
    <property type="nucleotide sequence ID" value="NZ_CP107006.1"/>
</dbReference>
<dbReference type="PANTHER" id="PTHR42842:SF3">
    <property type="entry name" value="FAD_NAD(P)-BINDING OXIDOREDUCTASE FAMILY PROTEIN"/>
    <property type="match status" value="1"/>
</dbReference>
<dbReference type="Pfam" id="PF01494">
    <property type="entry name" value="FAD_binding_3"/>
    <property type="match status" value="1"/>
</dbReference>
<organism evidence="3 4">
    <name type="scientific">Chitinophaga horti</name>
    <dbReference type="NCBI Taxonomy" id="2920382"/>
    <lineage>
        <taxon>Bacteria</taxon>
        <taxon>Pseudomonadati</taxon>
        <taxon>Bacteroidota</taxon>
        <taxon>Chitinophagia</taxon>
        <taxon>Chitinophagales</taxon>
        <taxon>Chitinophagaceae</taxon>
        <taxon>Chitinophaga</taxon>
    </lineage>
</organism>
<dbReference type="Proteomes" id="UP001162741">
    <property type="component" value="Chromosome"/>
</dbReference>
<dbReference type="InterPro" id="IPR002938">
    <property type="entry name" value="FAD-bd"/>
</dbReference>
<dbReference type="InterPro" id="IPR036188">
    <property type="entry name" value="FAD/NAD-bd_sf"/>
</dbReference>
<dbReference type="EMBL" id="CP107006">
    <property type="protein sequence ID" value="UYQ92215.1"/>
    <property type="molecule type" value="Genomic_DNA"/>
</dbReference>
<evidence type="ECO:0000313" key="3">
    <source>
        <dbReference type="EMBL" id="UYQ92215.1"/>
    </source>
</evidence>
<keyword evidence="3" id="KW-0560">Oxidoreductase</keyword>
<evidence type="ECO:0000313" key="4">
    <source>
        <dbReference type="Proteomes" id="UP001162741"/>
    </source>
</evidence>
<dbReference type="Gene3D" id="3.30.70.2700">
    <property type="match status" value="1"/>
</dbReference>
<feature type="domain" description="FAD-binding" evidence="1">
    <location>
        <begin position="86"/>
        <end position="119"/>
    </location>
</feature>
<dbReference type="PRINTS" id="PR00368">
    <property type="entry name" value="FADPNR"/>
</dbReference>
<dbReference type="PRINTS" id="PR00411">
    <property type="entry name" value="PNDRDTASEI"/>
</dbReference>
<reference evidence="3" key="1">
    <citation type="submission" date="2022-10" db="EMBL/GenBank/DDBJ databases">
        <title>Chitinophaga sp. nov., isolated from soil.</title>
        <authorList>
            <person name="Jeon C.O."/>
        </authorList>
    </citation>
    <scope>NUCLEOTIDE SEQUENCE</scope>
    <source>
        <strain evidence="3">R8</strain>
    </source>
</reference>
<keyword evidence="3" id="KW-0503">Monooxygenase</keyword>
<name>A0ABY6IY41_9BACT</name>
<dbReference type="GO" id="GO:0004497">
    <property type="term" value="F:monooxygenase activity"/>
    <property type="evidence" value="ECO:0007669"/>
    <property type="project" value="UniProtKB-KW"/>
</dbReference>
<sequence>MIQQVSLKVLPAEAFSDTALTKLAATSLGVKPKDITGFNLLKRSIDARSRQQVYYVLTMQVFVNEPFQDRPHLRFQYDALPANAPQAVIIGAGPAGLFAALRLIELGVKPIVLERGKDVRSRRRDLAALNKTGIVNPDSNYCFGEGGAGTYSDGKLYTRSNKRGDINRILHIFCHFGATEKIIYDAHPHIGTNKLPHIITAMREQIEACGGEVHFEQKVNDLLISDNNITGVTTTAGASFHASHVVLATGHSARDIFTMLHQRNVLIEAKPFALGVRVEHPQWLIDMAQYHCTHRGDFLPPASYSLVEQVEGRGVFSFCMCPGGIIAPAATDPGELVVNGWSPSKRDNPFANSGMVVTVDESDFAPFAKHGPLAAMYFQQQVERNAFKAGGGNFVAPAQRMSDFVEKRISSSLPECSYIPGVNSADLRTVLPASVHKRLGAAFKAFGKKMKNYYTSEAILVATESRTSSPVRIPRDNNTLMHPQVKGLYPCGEGAGYAGGIVSAAMDGERIAEVIAATVGKAH</sequence>
<evidence type="ECO:0000259" key="1">
    <source>
        <dbReference type="Pfam" id="PF01494"/>
    </source>
</evidence>
<dbReference type="SUPFAM" id="SSF51905">
    <property type="entry name" value="FAD/NAD(P)-binding domain"/>
    <property type="match status" value="1"/>
</dbReference>
<dbReference type="InterPro" id="IPR049516">
    <property type="entry name" value="FAD-depend_C"/>
</dbReference>
<keyword evidence="4" id="KW-1185">Reference proteome</keyword>
<dbReference type="PANTHER" id="PTHR42842">
    <property type="entry name" value="FAD/NAD(P)-BINDING OXIDOREDUCTASE"/>
    <property type="match status" value="1"/>
</dbReference>
<evidence type="ECO:0000259" key="2">
    <source>
        <dbReference type="Pfam" id="PF21688"/>
    </source>
</evidence>
<dbReference type="Pfam" id="PF21688">
    <property type="entry name" value="FAD-depend_C"/>
    <property type="match status" value="1"/>
</dbReference>
<dbReference type="PIRSF" id="PIRSF038984">
    <property type="entry name" value="FAD_binding_protein"/>
    <property type="match status" value="1"/>
</dbReference>
<feature type="domain" description="FAD-dependent protein C-terminal" evidence="2">
    <location>
        <begin position="271"/>
        <end position="467"/>
    </location>
</feature>